<comment type="cofactor">
    <cofactor evidence="1">
        <name>L-ascorbate</name>
        <dbReference type="ChEBI" id="CHEBI:38290"/>
    </cofactor>
</comment>
<dbReference type="SUPFAM" id="SSF51197">
    <property type="entry name" value="Clavaminate synthase-like"/>
    <property type="match status" value="1"/>
</dbReference>
<keyword evidence="4" id="KW-0560">Oxidoreductase</keyword>
<dbReference type="GO" id="GO:0031418">
    <property type="term" value="F:L-ascorbic acid binding"/>
    <property type="evidence" value="ECO:0007669"/>
    <property type="project" value="InterPro"/>
</dbReference>
<dbReference type="InterPro" id="IPR045054">
    <property type="entry name" value="P4HA-like"/>
</dbReference>
<dbReference type="InParanoid" id="F0YAP9"/>
<evidence type="ECO:0000256" key="2">
    <source>
        <dbReference type="ARBA" id="ARBA00022723"/>
    </source>
</evidence>
<evidence type="ECO:0000256" key="1">
    <source>
        <dbReference type="ARBA" id="ARBA00001961"/>
    </source>
</evidence>
<sequence>MLVENDEASDDGTEPTAPIFDALPVVAHRPECADFAELTGRATDGLYAVVVDGVLSRAECAALVAATERRGYVPALLNKGRGREVLEPSFRRGDRRIVDDPRLARLIFDRVRPFVEPSRGRWRLVGANERLRFLKYAAGDFFKLHGDGSYVRGAGPRRGETSFVTLLVYLNDGADYASGRTTLLSADDGRTAVEPAAGRALLHDHQILHEVPPIEAGVKYVVRTDIMYARVPD</sequence>
<dbReference type="OMA" id="YEDTRKC"/>
<dbReference type="GO" id="GO:0005506">
    <property type="term" value="F:iron ion binding"/>
    <property type="evidence" value="ECO:0007669"/>
    <property type="project" value="InterPro"/>
</dbReference>
<organism evidence="8">
    <name type="scientific">Aureococcus anophagefferens</name>
    <name type="common">Harmful bloom alga</name>
    <dbReference type="NCBI Taxonomy" id="44056"/>
    <lineage>
        <taxon>Eukaryota</taxon>
        <taxon>Sar</taxon>
        <taxon>Stramenopiles</taxon>
        <taxon>Ochrophyta</taxon>
        <taxon>Pelagophyceae</taxon>
        <taxon>Pelagomonadales</taxon>
        <taxon>Pelagomonadaceae</taxon>
        <taxon>Aureococcus</taxon>
    </lineage>
</organism>
<dbReference type="GO" id="GO:0004656">
    <property type="term" value="F:procollagen-proline 4-dioxygenase activity"/>
    <property type="evidence" value="ECO:0007669"/>
    <property type="project" value="TreeGrafter"/>
</dbReference>
<dbReference type="InterPro" id="IPR006620">
    <property type="entry name" value="Pro_4_hyd_alph"/>
</dbReference>
<dbReference type="RefSeq" id="XP_009037793.1">
    <property type="nucleotide sequence ID" value="XM_009039545.1"/>
</dbReference>
<dbReference type="AlphaFoldDB" id="F0YAP9"/>
<dbReference type="SMART" id="SM00702">
    <property type="entry name" value="P4Hc"/>
    <property type="match status" value="1"/>
</dbReference>
<keyword evidence="2" id="KW-0479">Metal-binding</keyword>
<evidence type="ECO:0000256" key="4">
    <source>
        <dbReference type="ARBA" id="ARBA00023002"/>
    </source>
</evidence>
<dbReference type="EMBL" id="GL833130">
    <property type="protein sequence ID" value="EGB07813.1"/>
    <property type="molecule type" value="Genomic_DNA"/>
</dbReference>
<dbReference type="Gene3D" id="2.60.120.620">
    <property type="entry name" value="q2cbj1_9rhob like domain"/>
    <property type="match status" value="1"/>
</dbReference>
<dbReference type="GeneID" id="20220317"/>
<evidence type="ECO:0000313" key="8">
    <source>
        <dbReference type="Proteomes" id="UP000002729"/>
    </source>
</evidence>
<dbReference type="Proteomes" id="UP000002729">
    <property type="component" value="Unassembled WGS sequence"/>
</dbReference>
<accession>F0YAP9</accession>
<dbReference type="InterPro" id="IPR044862">
    <property type="entry name" value="Pro_4_hyd_alph_FE2OG_OXY"/>
</dbReference>
<protein>
    <recommendedName>
        <fullName evidence="6">Fe2OG dioxygenase domain-containing protein</fullName>
    </recommendedName>
</protein>
<dbReference type="KEGG" id="aaf:AURANDRAFT_27197"/>
<reference evidence="7 8" key="1">
    <citation type="journal article" date="2011" name="Proc. Natl. Acad. Sci. U.S.A.">
        <title>Niche of harmful alga Aureococcus anophagefferens revealed through ecogenomics.</title>
        <authorList>
            <person name="Gobler C.J."/>
            <person name="Berry D.L."/>
            <person name="Dyhrman S.T."/>
            <person name="Wilhelm S.W."/>
            <person name="Salamov A."/>
            <person name="Lobanov A.V."/>
            <person name="Zhang Y."/>
            <person name="Collier J.L."/>
            <person name="Wurch L.L."/>
            <person name="Kustka A.B."/>
            <person name="Dill B.D."/>
            <person name="Shah M."/>
            <person name="VerBerkmoes N.C."/>
            <person name="Kuo A."/>
            <person name="Terry A."/>
            <person name="Pangilinan J."/>
            <person name="Lindquist E.A."/>
            <person name="Lucas S."/>
            <person name="Paulsen I.T."/>
            <person name="Hattenrath-Lehmann T.K."/>
            <person name="Talmage S.C."/>
            <person name="Walker E.A."/>
            <person name="Koch F."/>
            <person name="Burson A.M."/>
            <person name="Marcoval M.A."/>
            <person name="Tang Y.Z."/>
            <person name="Lecleir G.R."/>
            <person name="Coyne K.J."/>
            <person name="Berg G.M."/>
            <person name="Bertrand E.M."/>
            <person name="Saito M.A."/>
            <person name="Gladyshev V.N."/>
            <person name="Grigoriev I.V."/>
        </authorList>
    </citation>
    <scope>NUCLEOTIDE SEQUENCE [LARGE SCALE GENOMIC DNA]</scope>
    <source>
        <strain evidence="8">CCMP 1984</strain>
    </source>
</reference>
<dbReference type="eggNOG" id="ENOG502S24K">
    <property type="taxonomic scope" value="Eukaryota"/>
</dbReference>
<evidence type="ECO:0000259" key="6">
    <source>
        <dbReference type="PROSITE" id="PS51471"/>
    </source>
</evidence>
<proteinExistence type="predicted"/>
<dbReference type="PANTHER" id="PTHR10869">
    <property type="entry name" value="PROLYL 4-HYDROXYLASE ALPHA SUBUNIT"/>
    <property type="match status" value="1"/>
</dbReference>
<dbReference type="OrthoDB" id="69177at2759"/>
<feature type="domain" description="Fe2OG dioxygenase" evidence="6">
    <location>
        <begin position="126"/>
        <end position="228"/>
    </location>
</feature>
<name>F0YAP9_AURAN</name>
<evidence type="ECO:0000256" key="3">
    <source>
        <dbReference type="ARBA" id="ARBA00022964"/>
    </source>
</evidence>
<evidence type="ECO:0000313" key="7">
    <source>
        <dbReference type="EMBL" id="EGB07813.1"/>
    </source>
</evidence>
<keyword evidence="5" id="KW-0408">Iron</keyword>
<dbReference type="Pfam" id="PF13640">
    <property type="entry name" value="2OG-FeII_Oxy_3"/>
    <property type="match status" value="1"/>
</dbReference>
<keyword evidence="8" id="KW-1185">Reference proteome</keyword>
<keyword evidence="3" id="KW-0223">Dioxygenase</keyword>
<gene>
    <name evidence="7" type="ORF">AURANDRAFT_27197</name>
</gene>
<dbReference type="PROSITE" id="PS51471">
    <property type="entry name" value="FE2OG_OXY"/>
    <property type="match status" value="1"/>
</dbReference>
<dbReference type="GO" id="GO:0005783">
    <property type="term" value="C:endoplasmic reticulum"/>
    <property type="evidence" value="ECO:0007669"/>
    <property type="project" value="TreeGrafter"/>
</dbReference>
<dbReference type="InterPro" id="IPR005123">
    <property type="entry name" value="Oxoglu/Fe-dep_dioxygenase_dom"/>
</dbReference>
<dbReference type="PANTHER" id="PTHR10869:SF241">
    <property type="entry name" value="FE2OG DIOXYGENASE DOMAIN-CONTAINING PROTEIN"/>
    <property type="match status" value="1"/>
</dbReference>
<evidence type="ECO:0000256" key="5">
    <source>
        <dbReference type="ARBA" id="ARBA00023004"/>
    </source>
</evidence>